<organism evidence="2 3">
    <name type="scientific">Gluconacetobacter entanii</name>
    <dbReference type="NCBI Taxonomy" id="108528"/>
    <lineage>
        <taxon>Bacteria</taxon>
        <taxon>Pseudomonadati</taxon>
        <taxon>Pseudomonadota</taxon>
        <taxon>Alphaproteobacteria</taxon>
        <taxon>Acetobacterales</taxon>
        <taxon>Acetobacteraceae</taxon>
        <taxon>Gluconacetobacter</taxon>
    </lineage>
</organism>
<dbReference type="Proteomes" id="UP000248301">
    <property type="component" value="Unassembled WGS sequence"/>
</dbReference>
<dbReference type="EMBL" id="NKUF01000006">
    <property type="protein sequence ID" value="PYD63951.1"/>
    <property type="molecule type" value="Genomic_DNA"/>
</dbReference>
<feature type="compositionally biased region" description="Basic and acidic residues" evidence="1">
    <location>
        <begin position="95"/>
        <end position="107"/>
    </location>
</feature>
<protein>
    <submittedName>
        <fullName evidence="2">Uncharacterized protein</fullName>
    </submittedName>
</protein>
<evidence type="ECO:0000313" key="3">
    <source>
        <dbReference type="Proteomes" id="UP000248301"/>
    </source>
</evidence>
<evidence type="ECO:0000313" key="2">
    <source>
        <dbReference type="EMBL" id="PYD63951.1"/>
    </source>
</evidence>
<dbReference type="OrthoDB" id="9957364at2"/>
<sequence length="201" mass="21815">MDYDFMDAGQKTRLWCLQAAIEAPYGKLGAYRDLTGAIINRADRFHDYVLRGKPPVTEATPAHVHGDDGKRGGRPWPDTDAAAPAPDASAGDAQVTDRRPPLTEKTRSLISEGVDKLTPLIECLYVMGGRIEQTDIGDGVTMFTIITPHDGLMPPSADFARMAAQVEMVLTVLHEVGCRLNVHSLVPGLPPTVHWTMPAGF</sequence>
<dbReference type="AlphaFoldDB" id="A0A318PTN0"/>
<comment type="caution">
    <text evidence="2">The sequence shown here is derived from an EMBL/GenBank/DDBJ whole genome shotgun (WGS) entry which is preliminary data.</text>
</comment>
<gene>
    <name evidence="2" type="ORF">CFR72_04500</name>
</gene>
<dbReference type="RefSeq" id="WP_110912851.1">
    <property type="nucleotide sequence ID" value="NZ_NKUF01000006.1"/>
</dbReference>
<feature type="region of interest" description="Disordered" evidence="1">
    <location>
        <begin position="54"/>
        <end position="107"/>
    </location>
</feature>
<name>A0A318PTN0_9PROT</name>
<reference evidence="2 3" key="1">
    <citation type="submission" date="2017-07" db="EMBL/GenBank/DDBJ databases">
        <title>A draft genome sequence of Gluconacetobacter entanii LTH 4560.</title>
        <authorList>
            <person name="Skraban J."/>
            <person name="Cleenwerck I."/>
            <person name="Vandamme P."/>
            <person name="Trcek J."/>
        </authorList>
    </citation>
    <scope>NUCLEOTIDE SEQUENCE [LARGE SCALE GENOMIC DNA]</scope>
    <source>
        <strain evidence="2 3">LTH 4560</strain>
    </source>
</reference>
<proteinExistence type="predicted"/>
<accession>A0A318PTN0</accession>
<feature type="compositionally biased region" description="Low complexity" evidence="1">
    <location>
        <begin position="75"/>
        <end position="93"/>
    </location>
</feature>
<evidence type="ECO:0000256" key="1">
    <source>
        <dbReference type="SAM" id="MobiDB-lite"/>
    </source>
</evidence>